<sequence>MTPLLAAATLAPEVPARALLDGRRALVAVAPHPDDETLGCGALLHEAYMAGVGTRVMCLTDGSASHRNSERWPPARIAQVRRAELDAAVAVLAPGTAIEWLGYADCGLPEGGAEADRCAARLDAAFPQGALVVAAWGGDPHVDHRRGAALVARAVRDRPDLALLWYPIWGRFVDDGAEVPPMRRLAAGAAALAAKSRALACHATQMTRLIDDDPGGFVMDAADQAHFLDHAEIFLAP</sequence>
<dbReference type="eggNOG" id="COG2120">
    <property type="taxonomic scope" value="Bacteria"/>
</dbReference>
<dbReference type="EMBL" id="AMGO01000068">
    <property type="protein sequence ID" value="EKE43078.1"/>
    <property type="molecule type" value="Genomic_DNA"/>
</dbReference>
<evidence type="ECO:0000313" key="1">
    <source>
        <dbReference type="EMBL" id="EKE43078.1"/>
    </source>
</evidence>
<proteinExistence type="predicted"/>
<dbReference type="Pfam" id="PF02585">
    <property type="entry name" value="PIG-L"/>
    <property type="match status" value="1"/>
</dbReference>
<comment type="caution">
    <text evidence="1">The sequence shown here is derived from an EMBL/GenBank/DDBJ whole genome shotgun (WGS) entry which is preliminary data.</text>
</comment>
<gene>
    <name evidence="1" type="ORF">OCGS_2669</name>
</gene>
<dbReference type="InterPro" id="IPR003737">
    <property type="entry name" value="GlcNAc_PI_deacetylase-related"/>
</dbReference>
<accession>K2H663</accession>
<dbReference type="RefSeq" id="WP_007427821.1">
    <property type="nucleotide sequence ID" value="NZ_AMGO01000068.1"/>
</dbReference>
<name>K2H663_9RHOB</name>
<dbReference type="InterPro" id="IPR024078">
    <property type="entry name" value="LmbE-like_dom_sf"/>
</dbReference>
<dbReference type="Proteomes" id="UP000006765">
    <property type="component" value="Unassembled WGS sequence"/>
</dbReference>
<dbReference type="PANTHER" id="PTHR12993:SF29">
    <property type="entry name" value="BLR3841 PROTEIN"/>
    <property type="match status" value="1"/>
</dbReference>
<protein>
    <recommendedName>
        <fullName evidence="3">PIG-L family deacetylase</fullName>
    </recommendedName>
</protein>
<keyword evidence="2" id="KW-1185">Reference proteome</keyword>
<evidence type="ECO:0000313" key="2">
    <source>
        <dbReference type="Proteomes" id="UP000006765"/>
    </source>
</evidence>
<evidence type="ECO:0008006" key="3">
    <source>
        <dbReference type="Google" id="ProtNLM"/>
    </source>
</evidence>
<dbReference type="SUPFAM" id="SSF102588">
    <property type="entry name" value="LmbE-like"/>
    <property type="match status" value="1"/>
</dbReference>
<dbReference type="Gene3D" id="3.40.50.10320">
    <property type="entry name" value="LmbE-like"/>
    <property type="match status" value="1"/>
</dbReference>
<dbReference type="PANTHER" id="PTHR12993">
    <property type="entry name" value="N-ACETYLGLUCOSAMINYL-PHOSPHATIDYLINOSITOL DE-N-ACETYLASE-RELATED"/>
    <property type="match status" value="1"/>
</dbReference>
<dbReference type="OrthoDB" id="9790023at2"/>
<dbReference type="STRING" id="1231392.OCGS_2669"/>
<dbReference type="GO" id="GO:0016811">
    <property type="term" value="F:hydrolase activity, acting on carbon-nitrogen (but not peptide) bonds, in linear amides"/>
    <property type="evidence" value="ECO:0007669"/>
    <property type="project" value="TreeGrafter"/>
</dbReference>
<dbReference type="AlphaFoldDB" id="K2H663"/>
<dbReference type="PATRIC" id="fig|1231392.3.peg.2686"/>
<reference evidence="1 2" key="1">
    <citation type="journal article" date="2012" name="J. Bacteriol.">
        <title>Draft Genome Sequence of Oceaniovalibus guishaninsula JLT2003T.</title>
        <authorList>
            <person name="Tang K."/>
            <person name="Liu K."/>
            <person name="Jiao N."/>
        </authorList>
    </citation>
    <scope>NUCLEOTIDE SEQUENCE [LARGE SCALE GENOMIC DNA]</scope>
    <source>
        <strain evidence="1 2">JLT2003</strain>
    </source>
</reference>
<organism evidence="1 2">
    <name type="scientific">Oceaniovalibus guishaninsula JLT2003</name>
    <dbReference type="NCBI Taxonomy" id="1231392"/>
    <lineage>
        <taxon>Bacteria</taxon>
        <taxon>Pseudomonadati</taxon>
        <taxon>Pseudomonadota</taxon>
        <taxon>Alphaproteobacteria</taxon>
        <taxon>Rhodobacterales</taxon>
        <taxon>Roseobacteraceae</taxon>
        <taxon>Oceaniovalibus</taxon>
    </lineage>
</organism>